<gene>
    <name evidence="1" type="ORF">QQ91_0007430</name>
</gene>
<dbReference type="SUPFAM" id="SSF51735">
    <property type="entry name" value="NAD(P)-binding Rossmann-fold domains"/>
    <property type="match status" value="1"/>
</dbReference>
<accession>A0ABD4T230</accession>
<keyword evidence="2" id="KW-1185">Reference proteome</keyword>
<dbReference type="EMBL" id="JTHE03000044">
    <property type="protein sequence ID" value="MCM1982655.1"/>
    <property type="molecule type" value="Genomic_DNA"/>
</dbReference>
<evidence type="ECO:0000313" key="2">
    <source>
        <dbReference type="Proteomes" id="UP000031561"/>
    </source>
</evidence>
<dbReference type="InterPro" id="IPR051468">
    <property type="entry name" value="Fungal_SecMetab_SDRs"/>
</dbReference>
<sequence>MNVLIVGGTSGIGLGFVHHCLSHPQVKTLYATYRHLDTAQDLLQLQAIHPARLQVLPLDVLEESSLGQALGTIQAQTPHLHLILYCVGILHGPHLSPEKSLQQVNAQALQAYFQINSIGGILLAKYALPLLRHRDRSILGFISARVGSIEDNHLGGWYGYRASKAALNMFVRSAAIEYGRKSPQTIVVSLHPGTTDTKLSQPFQRNVPPEKLFSVDRTVRQLWQVLERLDGTHSGQFFAWDGSPIPW</sequence>
<evidence type="ECO:0000313" key="1">
    <source>
        <dbReference type="EMBL" id="MCM1982655.1"/>
    </source>
</evidence>
<dbReference type="PRINTS" id="PR00081">
    <property type="entry name" value="GDHRDH"/>
</dbReference>
<proteinExistence type="predicted"/>
<dbReference type="Gene3D" id="3.40.50.720">
    <property type="entry name" value="NAD(P)-binding Rossmann-like Domain"/>
    <property type="match status" value="1"/>
</dbReference>
<reference evidence="1 2" key="1">
    <citation type="journal article" date="2015" name="Genome Announc.">
        <title>Draft Genome Sequence of Filamentous Marine Cyanobacterium Lyngbya confervoides Strain BDU141951.</title>
        <authorList>
            <person name="Chandrababunaidu M.M."/>
            <person name="Sen D."/>
            <person name="Tripathy S."/>
        </authorList>
    </citation>
    <scope>NUCLEOTIDE SEQUENCE [LARGE SCALE GENOMIC DNA]</scope>
    <source>
        <strain evidence="1 2">BDU141951</strain>
    </source>
</reference>
<dbReference type="PANTHER" id="PTHR43544:SF12">
    <property type="entry name" value="NAD(P)-BINDING ROSSMANN-FOLD SUPERFAMILY PROTEIN"/>
    <property type="match status" value="1"/>
</dbReference>
<dbReference type="CDD" id="cd05325">
    <property type="entry name" value="carb_red_sniffer_like_SDR_c"/>
    <property type="match status" value="1"/>
</dbReference>
<dbReference type="AlphaFoldDB" id="A0ABD4T230"/>
<name>A0ABD4T230_9CYAN</name>
<dbReference type="InterPro" id="IPR002347">
    <property type="entry name" value="SDR_fam"/>
</dbReference>
<dbReference type="RefSeq" id="WP_166274554.1">
    <property type="nucleotide sequence ID" value="NZ_JTHE03000044.1"/>
</dbReference>
<dbReference type="Pfam" id="PF00106">
    <property type="entry name" value="adh_short"/>
    <property type="match status" value="1"/>
</dbReference>
<comment type="caution">
    <text evidence="1">The sequence shown here is derived from an EMBL/GenBank/DDBJ whole genome shotgun (WGS) entry which is preliminary data.</text>
</comment>
<protein>
    <submittedName>
        <fullName evidence="1">SDR family NAD(P)-dependent oxidoreductase</fullName>
    </submittedName>
</protein>
<dbReference type="Proteomes" id="UP000031561">
    <property type="component" value="Unassembled WGS sequence"/>
</dbReference>
<dbReference type="InterPro" id="IPR036291">
    <property type="entry name" value="NAD(P)-bd_dom_sf"/>
</dbReference>
<dbReference type="PANTHER" id="PTHR43544">
    <property type="entry name" value="SHORT-CHAIN DEHYDROGENASE/REDUCTASE"/>
    <property type="match status" value="1"/>
</dbReference>
<organism evidence="1 2">
    <name type="scientific">Lyngbya confervoides BDU141951</name>
    <dbReference type="NCBI Taxonomy" id="1574623"/>
    <lineage>
        <taxon>Bacteria</taxon>
        <taxon>Bacillati</taxon>
        <taxon>Cyanobacteriota</taxon>
        <taxon>Cyanophyceae</taxon>
        <taxon>Oscillatoriophycideae</taxon>
        <taxon>Oscillatoriales</taxon>
        <taxon>Microcoleaceae</taxon>
        <taxon>Lyngbya</taxon>
    </lineage>
</organism>